<organism evidence="1 2">
    <name type="scientific">Gossypium arboreum</name>
    <name type="common">Tree cotton</name>
    <name type="synonym">Gossypium nanking</name>
    <dbReference type="NCBI Taxonomy" id="29729"/>
    <lineage>
        <taxon>Eukaryota</taxon>
        <taxon>Viridiplantae</taxon>
        <taxon>Streptophyta</taxon>
        <taxon>Embryophyta</taxon>
        <taxon>Tracheophyta</taxon>
        <taxon>Spermatophyta</taxon>
        <taxon>Magnoliopsida</taxon>
        <taxon>eudicotyledons</taxon>
        <taxon>Gunneridae</taxon>
        <taxon>Pentapetalae</taxon>
        <taxon>rosids</taxon>
        <taxon>malvids</taxon>
        <taxon>Malvales</taxon>
        <taxon>Malvaceae</taxon>
        <taxon>Malvoideae</taxon>
        <taxon>Gossypium</taxon>
    </lineage>
</organism>
<proteinExistence type="predicted"/>
<reference evidence="2" key="1">
    <citation type="submission" date="2014-09" db="EMBL/GenBank/DDBJ databases">
        <authorList>
            <person name="Mudge J."/>
            <person name="Ramaraj T."/>
            <person name="Lindquist I.E."/>
            <person name="Bharti A.K."/>
            <person name="Sundararajan A."/>
            <person name="Cameron C.T."/>
            <person name="Woodward J.E."/>
            <person name="May G.D."/>
            <person name="Brubaker C."/>
            <person name="Broadhvest J."/>
            <person name="Wilkins T.A."/>
        </authorList>
    </citation>
    <scope>NUCLEOTIDE SEQUENCE</scope>
    <source>
        <strain evidence="2">cv. AKA8401</strain>
    </source>
</reference>
<name>A0A0B0MJG7_GOSAR</name>
<keyword evidence="2" id="KW-1185">Reference proteome</keyword>
<protein>
    <submittedName>
        <fullName evidence="1">Uncharacterized protein</fullName>
    </submittedName>
</protein>
<accession>A0A0B0MJG7</accession>
<evidence type="ECO:0000313" key="2">
    <source>
        <dbReference type="Proteomes" id="UP000032142"/>
    </source>
</evidence>
<sequence length="8" mass="892">MCNHSIST</sequence>
<gene>
    <name evidence="1" type="ORF">F383_38173</name>
</gene>
<comment type="caution">
    <text evidence="1">The sequence shown here is derived from an EMBL/GenBank/DDBJ whole genome shotgun (WGS) entry which is preliminary data.</text>
</comment>
<dbReference type="EMBL" id="JRRC01062820">
    <property type="protein sequence ID" value="KHF99060.1"/>
    <property type="molecule type" value="Genomic_DNA"/>
</dbReference>
<dbReference type="Proteomes" id="UP000032142">
    <property type="component" value="Unassembled WGS sequence"/>
</dbReference>
<evidence type="ECO:0000313" key="1">
    <source>
        <dbReference type="EMBL" id="KHF99060.1"/>
    </source>
</evidence>